<dbReference type="InterPro" id="IPR050739">
    <property type="entry name" value="MFP"/>
</dbReference>
<proteinExistence type="predicted"/>
<evidence type="ECO:0000256" key="6">
    <source>
        <dbReference type="SAM" id="Phobius"/>
    </source>
</evidence>
<evidence type="ECO:0000259" key="7">
    <source>
        <dbReference type="Pfam" id="PF26002"/>
    </source>
</evidence>
<dbReference type="SUPFAM" id="SSF111369">
    <property type="entry name" value="HlyD-like secretion proteins"/>
    <property type="match status" value="1"/>
</dbReference>
<comment type="caution">
    <text evidence="9">The sequence shown here is derived from an EMBL/GenBank/DDBJ whole genome shotgun (WGS) entry which is preliminary data.</text>
</comment>
<feature type="transmembrane region" description="Helical" evidence="6">
    <location>
        <begin position="43"/>
        <end position="61"/>
    </location>
</feature>
<evidence type="ECO:0000256" key="4">
    <source>
        <dbReference type="ARBA" id="ARBA00023136"/>
    </source>
</evidence>
<evidence type="ECO:0000313" key="10">
    <source>
        <dbReference type="Proteomes" id="UP000441404"/>
    </source>
</evidence>
<dbReference type="InterPro" id="IPR058982">
    <property type="entry name" value="Beta-barrel_AprE"/>
</dbReference>
<dbReference type="PRINTS" id="PR01490">
    <property type="entry name" value="RTXTOXIND"/>
</dbReference>
<dbReference type="Gene3D" id="2.40.50.100">
    <property type="match status" value="1"/>
</dbReference>
<feature type="domain" description="AprE-like beta-barrel" evidence="7">
    <location>
        <begin position="298"/>
        <end position="390"/>
    </location>
</feature>
<evidence type="ECO:0000256" key="2">
    <source>
        <dbReference type="ARBA" id="ARBA00022692"/>
    </source>
</evidence>
<dbReference type="Gene3D" id="2.40.30.170">
    <property type="match status" value="1"/>
</dbReference>
<evidence type="ECO:0000313" key="8">
    <source>
        <dbReference type="EMBL" id="MQT47544.1"/>
    </source>
</evidence>
<protein>
    <submittedName>
        <fullName evidence="9">HlyD family efflux transporter periplasmic adaptor subunit</fullName>
    </submittedName>
</protein>
<dbReference type="AlphaFoldDB" id="A0A6A7YIY4"/>
<dbReference type="RefSeq" id="WP_153328773.1">
    <property type="nucleotide sequence ID" value="NZ_WIWI01000032.1"/>
</dbReference>
<evidence type="ECO:0000256" key="3">
    <source>
        <dbReference type="ARBA" id="ARBA00022989"/>
    </source>
</evidence>
<reference evidence="10 11" key="1">
    <citation type="submission" date="2019-10" db="EMBL/GenBank/DDBJ databases">
        <title>Evaluation of single-gene subtyping targets for Pseudomonas.</title>
        <authorList>
            <person name="Reichler S.J."/>
            <person name="Orsi R.H."/>
            <person name="Wiedmann M."/>
            <person name="Martin N.H."/>
            <person name="Murphy S.I."/>
        </authorList>
    </citation>
    <scope>NUCLEOTIDE SEQUENCE [LARGE SCALE GENOMIC DNA]</scope>
    <source>
        <strain evidence="9 11">FSL R10-3254</strain>
        <strain evidence="8 10">FSL R10-3257</strain>
    </source>
</reference>
<dbReference type="EMBL" id="WIWJ01000019">
    <property type="protein sequence ID" value="MQT47544.1"/>
    <property type="molecule type" value="Genomic_DNA"/>
</dbReference>
<evidence type="ECO:0000313" key="9">
    <source>
        <dbReference type="EMBL" id="MQT90104.1"/>
    </source>
</evidence>
<organism evidence="9 11">
    <name type="scientific">Pseudomonas helleri</name>
    <dbReference type="NCBI Taxonomy" id="1608996"/>
    <lineage>
        <taxon>Bacteria</taxon>
        <taxon>Pseudomonadati</taxon>
        <taxon>Pseudomonadota</taxon>
        <taxon>Gammaproteobacteria</taxon>
        <taxon>Pseudomonadales</taxon>
        <taxon>Pseudomonadaceae</taxon>
        <taxon>Pseudomonas</taxon>
    </lineage>
</organism>
<dbReference type="SUPFAM" id="SSF56954">
    <property type="entry name" value="Outer membrane efflux proteins (OEP)"/>
    <property type="match status" value="1"/>
</dbReference>
<dbReference type="Proteomes" id="UP000489190">
    <property type="component" value="Unassembled WGS sequence"/>
</dbReference>
<dbReference type="GO" id="GO:0016020">
    <property type="term" value="C:membrane"/>
    <property type="evidence" value="ECO:0007669"/>
    <property type="project" value="UniProtKB-SubCell"/>
</dbReference>
<dbReference type="Pfam" id="PF26002">
    <property type="entry name" value="Beta-barrel_AprE"/>
    <property type="match status" value="1"/>
</dbReference>
<keyword evidence="4 6" id="KW-0472">Membrane</keyword>
<accession>A0A6A7YIY4</accession>
<keyword evidence="3 6" id="KW-1133">Transmembrane helix</keyword>
<evidence type="ECO:0000313" key="11">
    <source>
        <dbReference type="Proteomes" id="UP000489190"/>
    </source>
</evidence>
<dbReference type="Proteomes" id="UP000441404">
    <property type="component" value="Unassembled WGS sequence"/>
</dbReference>
<dbReference type="GO" id="GO:0015562">
    <property type="term" value="F:efflux transmembrane transporter activity"/>
    <property type="evidence" value="ECO:0007669"/>
    <property type="project" value="InterPro"/>
</dbReference>
<keyword evidence="2 6" id="KW-0812">Transmembrane</keyword>
<dbReference type="PANTHER" id="PTHR30386">
    <property type="entry name" value="MEMBRANE FUSION SUBUNIT OF EMRAB-TOLC MULTIDRUG EFFLUX PUMP"/>
    <property type="match status" value="1"/>
</dbReference>
<sequence>MNNKTSHGPQGPKKIPLLASEDDSTRPYHDGVDDSTVVRATRVVGYVYLMLIAFGVWAYFFEVDEVSNGTGKVIPTSREQIIQSLEGGIITELNVSEGDIVASGQTLAKLDPTKSESNFDESAAKYRAALASVVRLQAEVNNKPLVFPDELQGYPALIRAETDLYTTRRKGLDESLAGVRSSLALVRSELEITENLAKVGAASNVEVLRLKRQKAELELKLTQARSDYMVHAGEEMAKANADVETLSSVMRGRSDSVTRLTLRSPVRGIVKDIEVTTIGGVIPPNGRLMQIVPMDEQLLIEARISPRDIAFIHPDQVAKVKITAYDYSIYGGMDGKVVTISPDTIQDEAKPEVFYYRVFIRTDADVLKNKAGKTFSIVPGMIASVDIKTGRKTVLDYLIKPMNRAREALRER</sequence>
<dbReference type="PANTHER" id="PTHR30386:SF26">
    <property type="entry name" value="TRANSPORT PROTEIN COMB"/>
    <property type="match status" value="1"/>
</dbReference>
<name>A0A6A7YIY4_9PSED</name>
<comment type="subcellular location">
    <subcellularLocation>
        <location evidence="1">Membrane</location>
        <topology evidence="1">Single-pass membrane protein</topology>
    </subcellularLocation>
</comment>
<feature type="region of interest" description="Disordered" evidence="5">
    <location>
        <begin position="1"/>
        <end position="28"/>
    </location>
</feature>
<gene>
    <name evidence="9" type="ORF">GHO39_13325</name>
    <name evidence="8" type="ORF">GHO40_12490</name>
</gene>
<dbReference type="EMBL" id="WIWI01000032">
    <property type="protein sequence ID" value="MQT90104.1"/>
    <property type="molecule type" value="Genomic_DNA"/>
</dbReference>
<evidence type="ECO:0000256" key="5">
    <source>
        <dbReference type="SAM" id="MobiDB-lite"/>
    </source>
</evidence>
<evidence type="ECO:0000256" key="1">
    <source>
        <dbReference type="ARBA" id="ARBA00004167"/>
    </source>
</evidence>